<accession>A0A5M3TGR4</accession>
<comment type="caution">
    <text evidence="1">The sequence shown here is derived from an EMBL/GenBank/DDBJ whole genome shotgun (WGS) entry which is preliminary data.</text>
</comment>
<keyword evidence="2" id="KW-1185">Reference proteome</keyword>
<sequence length="51" mass="5900">MGSRRQNQVKLDQEQRQRLEAISKNGYAPAKKILHAKVLLMSDEREGASRY</sequence>
<proteinExistence type="predicted"/>
<protein>
    <submittedName>
        <fullName evidence="1">Transposase</fullName>
    </submittedName>
</protein>
<dbReference type="Proteomes" id="UP000326169">
    <property type="component" value="Unassembled WGS sequence"/>
</dbReference>
<evidence type="ECO:0000313" key="1">
    <source>
        <dbReference type="EMBL" id="GCE96889.1"/>
    </source>
</evidence>
<dbReference type="EMBL" id="BIMW01000292">
    <property type="protein sequence ID" value="GCE96889.1"/>
    <property type="molecule type" value="Genomic_DNA"/>
</dbReference>
<organism evidence="1 2">
    <name type="scientific">Limnospira platensis NIES-46</name>
    <dbReference type="NCBI Taxonomy" id="1236695"/>
    <lineage>
        <taxon>Bacteria</taxon>
        <taxon>Bacillati</taxon>
        <taxon>Cyanobacteriota</taxon>
        <taxon>Cyanophyceae</taxon>
        <taxon>Oscillatoriophycideae</taxon>
        <taxon>Oscillatoriales</taxon>
        <taxon>Sirenicapillariaceae</taxon>
        <taxon>Limnospira</taxon>
    </lineage>
</organism>
<name>A0A5M3TGR4_LIMPL</name>
<reference evidence="1 2" key="1">
    <citation type="journal article" date="2019" name="J Genomics">
        <title>The Draft Genome of a Hydrogen-producing Cyanobacterium, Arthrospira platensis NIES-46.</title>
        <authorList>
            <person name="Suzuki S."/>
            <person name="Yamaguchi H."/>
            <person name="Kawachi M."/>
        </authorList>
    </citation>
    <scope>NUCLEOTIDE SEQUENCE [LARGE SCALE GENOMIC DNA]</scope>
    <source>
        <strain evidence="1 2">NIES-46</strain>
    </source>
</reference>
<gene>
    <name evidence="1" type="ORF">NIES46_49640</name>
</gene>
<evidence type="ECO:0000313" key="2">
    <source>
        <dbReference type="Proteomes" id="UP000326169"/>
    </source>
</evidence>